<evidence type="ECO:0000256" key="1">
    <source>
        <dbReference type="ARBA" id="ARBA00022801"/>
    </source>
</evidence>
<dbReference type="Gene3D" id="3.40.50.1820">
    <property type="entry name" value="alpha/beta hydrolase"/>
    <property type="match status" value="1"/>
</dbReference>
<keyword evidence="1" id="KW-0378">Hydrolase</keyword>
<protein>
    <recommendedName>
        <fullName evidence="2">AB hydrolase-1 domain-containing protein</fullName>
    </recommendedName>
</protein>
<dbReference type="Proteomes" id="UP000230886">
    <property type="component" value="Unassembled WGS sequence"/>
</dbReference>
<dbReference type="PRINTS" id="PR00111">
    <property type="entry name" value="ABHYDROLASE"/>
</dbReference>
<sequence>MQTLTTQTISTPGTEMRVWRTPALDRKCIVFLHGAGVDHRMFDDQVAELAGAYSLVLPDLRGQGLSILEEGHRATLDTVIDDVKVMLDSLGIDRASIVGHSFGGNIAQEFTHRHADRVDKLVMIGSPGQHREMSGAAASAIKIGTHLYRRIPWGPFAFYSGRWSSRNPATRRYVADCMLAAGRQTWLDLGTSGFASLCPVDTAPRKETLLMRGEVDMPRQLDRIYDALSDQLPDLTRRVVITGVGHQCTQDNPEEVNRALVEFLAD</sequence>
<dbReference type="PANTHER" id="PTHR43798:SF31">
    <property type="entry name" value="AB HYDROLASE SUPERFAMILY PROTEIN YCLE"/>
    <property type="match status" value="1"/>
</dbReference>
<name>A0A2A5J2H1_RHOSG</name>
<dbReference type="SUPFAM" id="SSF53474">
    <property type="entry name" value="alpha/beta-Hydrolases"/>
    <property type="match status" value="1"/>
</dbReference>
<dbReference type="GO" id="GO:0016787">
    <property type="term" value="F:hydrolase activity"/>
    <property type="evidence" value="ECO:0007669"/>
    <property type="project" value="UniProtKB-KW"/>
</dbReference>
<dbReference type="AlphaFoldDB" id="A0A2A5J2H1"/>
<evidence type="ECO:0000313" key="4">
    <source>
        <dbReference type="Proteomes" id="UP000230886"/>
    </source>
</evidence>
<reference evidence="3 4" key="1">
    <citation type="submission" date="2017-07" db="EMBL/GenBank/DDBJ databases">
        <title>Draft sequence of Rhodococcus enclensis 23b-28.</title>
        <authorList>
            <person name="Besaury L."/>
            <person name="Sancelme M."/>
            <person name="Amato P."/>
            <person name="Lallement A."/>
            <person name="Delort A.-M."/>
        </authorList>
    </citation>
    <scope>NUCLEOTIDE SEQUENCE [LARGE SCALE GENOMIC DNA]</scope>
    <source>
        <strain evidence="3 4">23b-28</strain>
    </source>
</reference>
<evidence type="ECO:0000313" key="3">
    <source>
        <dbReference type="EMBL" id="PCK23713.1"/>
    </source>
</evidence>
<feature type="domain" description="AB hydrolase-1" evidence="2">
    <location>
        <begin position="29"/>
        <end position="259"/>
    </location>
</feature>
<gene>
    <name evidence="3" type="ORF">CHR55_29660</name>
</gene>
<dbReference type="InterPro" id="IPR000073">
    <property type="entry name" value="AB_hydrolase_1"/>
</dbReference>
<comment type="caution">
    <text evidence="3">The sequence shown here is derived from an EMBL/GenBank/DDBJ whole genome shotgun (WGS) entry which is preliminary data.</text>
</comment>
<proteinExistence type="predicted"/>
<evidence type="ECO:0000259" key="2">
    <source>
        <dbReference type="Pfam" id="PF12697"/>
    </source>
</evidence>
<dbReference type="RefSeq" id="WP_099698673.1">
    <property type="nucleotide sequence ID" value="NZ_NOVD01000047.1"/>
</dbReference>
<dbReference type="InterPro" id="IPR029058">
    <property type="entry name" value="AB_hydrolase_fold"/>
</dbReference>
<dbReference type="PANTHER" id="PTHR43798">
    <property type="entry name" value="MONOACYLGLYCEROL LIPASE"/>
    <property type="match status" value="1"/>
</dbReference>
<accession>A0A2A5J2H1</accession>
<dbReference type="EMBL" id="NOVD01000047">
    <property type="protein sequence ID" value="PCK23713.1"/>
    <property type="molecule type" value="Genomic_DNA"/>
</dbReference>
<dbReference type="Pfam" id="PF12697">
    <property type="entry name" value="Abhydrolase_6"/>
    <property type="match status" value="1"/>
</dbReference>
<dbReference type="InterPro" id="IPR050266">
    <property type="entry name" value="AB_hydrolase_sf"/>
</dbReference>
<organism evidence="3 4">
    <name type="scientific">Rhodococcus qingshengii</name>
    <dbReference type="NCBI Taxonomy" id="334542"/>
    <lineage>
        <taxon>Bacteria</taxon>
        <taxon>Bacillati</taxon>
        <taxon>Actinomycetota</taxon>
        <taxon>Actinomycetes</taxon>
        <taxon>Mycobacteriales</taxon>
        <taxon>Nocardiaceae</taxon>
        <taxon>Rhodococcus</taxon>
        <taxon>Rhodococcus erythropolis group</taxon>
    </lineage>
</organism>
<dbReference type="GO" id="GO:0016020">
    <property type="term" value="C:membrane"/>
    <property type="evidence" value="ECO:0007669"/>
    <property type="project" value="TreeGrafter"/>
</dbReference>